<proteinExistence type="predicted"/>
<reference evidence="2 3" key="1">
    <citation type="submission" date="2017-03" db="EMBL/GenBank/DDBJ databases">
        <authorList>
            <person name="Afonso C.L."/>
            <person name="Miller P.J."/>
            <person name="Scott M.A."/>
            <person name="Spackman E."/>
            <person name="Goraichik I."/>
            <person name="Dimitrov K.M."/>
            <person name="Suarez D.L."/>
            <person name="Swayne D.E."/>
        </authorList>
    </citation>
    <scope>NUCLEOTIDE SEQUENCE [LARGE SCALE GENOMIC DNA]</scope>
    <source>
        <strain evidence="2 3">CECT 8620</strain>
    </source>
</reference>
<feature type="transmembrane region" description="Helical" evidence="1">
    <location>
        <begin position="51"/>
        <end position="75"/>
    </location>
</feature>
<keyword evidence="3" id="KW-1185">Reference proteome</keyword>
<evidence type="ECO:0000256" key="1">
    <source>
        <dbReference type="SAM" id="Phobius"/>
    </source>
</evidence>
<keyword evidence="1" id="KW-1133">Transmembrane helix</keyword>
<name>A0A1Y5RWF6_9RHOB</name>
<dbReference type="Pfam" id="PF04403">
    <property type="entry name" value="PqiA"/>
    <property type="match status" value="1"/>
</dbReference>
<dbReference type="EMBL" id="FWFS01000002">
    <property type="protein sequence ID" value="SLN24456.1"/>
    <property type="molecule type" value="Genomic_DNA"/>
</dbReference>
<feature type="transmembrane region" description="Helical" evidence="1">
    <location>
        <begin position="173"/>
        <end position="193"/>
    </location>
</feature>
<feature type="transmembrane region" description="Helical" evidence="1">
    <location>
        <begin position="87"/>
        <end position="113"/>
    </location>
</feature>
<evidence type="ECO:0000313" key="3">
    <source>
        <dbReference type="Proteomes" id="UP000193862"/>
    </source>
</evidence>
<dbReference type="Proteomes" id="UP000193862">
    <property type="component" value="Unassembled WGS sequence"/>
</dbReference>
<dbReference type="AlphaFoldDB" id="A0A1Y5RWF6"/>
<keyword evidence="1" id="KW-0472">Membrane</keyword>
<organism evidence="2 3">
    <name type="scientific">Aquimixticola soesokkakensis</name>
    <dbReference type="NCBI Taxonomy" id="1519096"/>
    <lineage>
        <taxon>Bacteria</taxon>
        <taxon>Pseudomonadati</taxon>
        <taxon>Pseudomonadota</taxon>
        <taxon>Alphaproteobacteria</taxon>
        <taxon>Rhodobacterales</taxon>
        <taxon>Paracoccaceae</taxon>
        <taxon>Aquimixticola</taxon>
    </lineage>
</organism>
<dbReference type="OrthoDB" id="5291921at2"/>
<feature type="transmembrane region" description="Helical" evidence="1">
    <location>
        <begin position="149"/>
        <end position="167"/>
    </location>
</feature>
<gene>
    <name evidence="2" type="primary">yebS</name>
    <name evidence="2" type="ORF">AQS8620_00716</name>
</gene>
<evidence type="ECO:0000313" key="2">
    <source>
        <dbReference type="EMBL" id="SLN24456.1"/>
    </source>
</evidence>
<protein>
    <submittedName>
        <fullName evidence="2">Inner membrane protein YebS</fullName>
    </submittedName>
</protein>
<dbReference type="InterPro" id="IPR007498">
    <property type="entry name" value="PqiA-like"/>
</dbReference>
<dbReference type="RefSeq" id="WP_085835473.1">
    <property type="nucleotide sequence ID" value="NZ_FWFS01000002.1"/>
</dbReference>
<accession>A0A1Y5RWF6</accession>
<sequence length="211" mass="22911">MTQTPLQPIGQDDLIACPSCDALYHVRVPQVGERATCARCETVLIAPKSNAMLRIVALSITNLILVVSALFLPFLSISRAGFYNATSIMDAILAFAQGPMFLLSIAVGALIVVVPMARMLLTLYVVAPLEFGAAPLPRAAQAFRLFESLKPWSMAEIFVLGCGIALVKVADLATVDFGAAFWMMGVLVVVVLLQDNLMDRWSIWRALEKRA</sequence>
<keyword evidence="1" id="KW-0812">Transmembrane</keyword>